<evidence type="ECO:0000313" key="7">
    <source>
        <dbReference type="Proteomes" id="UP001610444"/>
    </source>
</evidence>
<dbReference type="InterPro" id="IPR020097">
    <property type="entry name" value="PsdUridine_synth_TruA_a/b_dom"/>
</dbReference>
<dbReference type="EMBL" id="JBFXLR010000015">
    <property type="protein sequence ID" value="KAL2852652.1"/>
    <property type="molecule type" value="Genomic_DNA"/>
</dbReference>
<dbReference type="InterPro" id="IPR001406">
    <property type="entry name" value="PsdUridine_synth_TruA"/>
</dbReference>
<dbReference type="InterPro" id="IPR020103">
    <property type="entry name" value="PsdUridine_synth_cat_dom_sf"/>
</dbReference>
<keyword evidence="3" id="KW-0413">Isomerase</keyword>
<dbReference type="RefSeq" id="XP_070900474.1">
    <property type="nucleotide sequence ID" value="XM_071049406.1"/>
</dbReference>
<evidence type="ECO:0000256" key="3">
    <source>
        <dbReference type="ARBA" id="ARBA00023235"/>
    </source>
</evidence>
<sequence>MWRSHIRPYSASRQLISHLTSLTKSNCRFAHKGLSKLDSLAADIMSGNNPVAPLDEQQLQKQQHQQKPSQHEETESQQPDYSTWSTTSLIDRITELERQLHTRTAEYTPAHPKSQELEPEKIPKWLATGKFSPDDIAHAPGARIPKPPRKMDPTKYNFRHIALKFAYLGQRYNGLEHANNNVTPLPTIEEVLWKALRKTRLIFPTDMEDDEGVDLLDEERGSEPINLSWEGCEYSKAGRTDRGVSAFGQVVGIRVRSARPKPKDSEPGEDSDATTGKTDENWDDVADELPYISLLNKTLPEDVRVLAWCPNPPEGFDARFSCRGRHYKYFFTQPAFSPTPGPFGFAPRGGPNAPPPKYREGWLDIDAMREAAKHFEGVHDFRNFCKVDTSKQIENFRRIIYRSDIELLDPESSLGYVSAPDFRASEQPATDNAIEKAQSPSPAGSQVYVFDLQGSAFLWHQVRHMVGILFLVGQGLESPSIVPELLDISKNPRKPIYEMASDAPLVLWDCTFPEEGSDSREDALEWVYAGDSRQVRSQYARGGGKYGASGVIEDLWAVWRQRKMDEILAGALLDLVVKQGDQSSAQFTDVKNIEREIRGRGQKVFNGANGAKIGGKYIPLLQKRKLEPVEVLNARWLAAKQRKTEEKDAQGSNNET</sequence>
<feature type="domain" description="Pseudouridine synthase I TruA alpha/beta" evidence="5">
    <location>
        <begin position="371"/>
        <end position="513"/>
    </location>
</feature>
<evidence type="ECO:0000313" key="6">
    <source>
        <dbReference type="EMBL" id="KAL2852652.1"/>
    </source>
</evidence>
<dbReference type="PANTHER" id="PTHR11142:SF5">
    <property type="entry name" value="TRNA PSEUDOURIDINE(38_39) SYNTHASE"/>
    <property type="match status" value="1"/>
</dbReference>
<dbReference type="Gene3D" id="3.30.70.660">
    <property type="entry name" value="Pseudouridine synthase I, catalytic domain, C-terminal subdomain"/>
    <property type="match status" value="1"/>
</dbReference>
<keyword evidence="7" id="KW-1185">Reference proteome</keyword>
<feature type="compositionally biased region" description="Low complexity" evidence="4">
    <location>
        <begin position="53"/>
        <end position="68"/>
    </location>
</feature>
<comment type="caution">
    <text evidence="6">The sequence shown here is derived from an EMBL/GenBank/DDBJ whole genome shotgun (WGS) entry which is preliminary data.</text>
</comment>
<evidence type="ECO:0000256" key="1">
    <source>
        <dbReference type="ARBA" id="ARBA00009375"/>
    </source>
</evidence>
<organism evidence="6 7">
    <name type="scientific">Aspergillus pseudodeflectus</name>
    <dbReference type="NCBI Taxonomy" id="176178"/>
    <lineage>
        <taxon>Eukaryota</taxon>
        <taxon>Fungi</taxon>
        <taxon>Dikarya</taxon>
        <taxon>Ascomycota</taxon>
        <taxon>Pezizomycotina</taxon>
        <taxon>Eurotiomycetes</taxon>
        <taxon>Eurotiomycetidae</taxon>
        <taxon>Eurotiales</taxon>
        <taxon>Aspergillaceae</taxon>
        <taxon>Aspergillus</taxon>
        <taxon>Aspergillus subgen. Nidulantes</taxon>
    </lineage>
</organism>
<dbReference type="InterPro" id="IPR041707">
    <property type="entry name" value="Pus3-like"/>
</dbReference>
<protein>
    <submittedName>
        <fullName evidence="6">Pseudouridine synthase</fullName>
    </submittedName>
</protein>
<dbReference type="CDD" id="cd02569">
    <property type="entry name" value="PseudoU_synth_ScPus3"/>
    <property type="match status" value="1"/>
</dbReference>
<dbReference type="SUPFAM" id="SSF55120">
    <property type="entry name" value="Pseudouridine synthase"/>
    <property type="match status" value="1"/>
</dbReference>
<dbReference type="Gene3D" id="3.30.70.580">
    <property type="entry name" value="Pseudouridine synthase I, catalytic domain, N-terminal subdomain"/>
    <property type="match status" value="1"/>
</dbReference>
<accession>A0ABR4KK43</accession>
<comment type="similarity">
    <text evidence="1">Belongs to the tRNA pseudouridine synthase TruA family.</text>
</comment>
<evidence type="ECO:0000256" key="2">
    <source>
        <dbReference type="ARBA" id="ARBA00022694"/>
    </source>
</evidence>
<dbReference type="HAMAP" id="MF_00171">
    <property type="entry name" value="TruA"/>
    <property type="match status" value="1"/>
</dbReference>
<feature type="region of interest" description="Disordered" evidence="4">
    <location>
        <begin position="47"/>
        <end position="83"/>
    </location>
</feature>
<dbReference type="GeneID" id="98164570"/>
<keyword evidence="2" id="KW-0819">tRNA processing</keyword>
<dbReference type="Proteomes" id="UP001610444">
    <property type="component" value="Unassembled WGS sequence"/>
</dbReference>
<proteinExistence type="inferred from homology"/>
<dbReference type="PANTHER" id="PTHR11142">
    <property type="entry name" value="PSEUDOURIDYLATE SYNTHASE"/>
    <property type="match status" value="1"/>
</dbReference>
<evidence type="ECO:0000256" key="4">
    <source>
        <dbReference type="SAM" id="MobiDB-lite"/>
    </source>
</evidence>
<feature type="region of interest" description="Disordered" evidence="4">
    <location>
        <begin position="130"/>
        <end position="150"/>
    </location>
</feature>
<name>A0ABR4KK43_9EURO</name>
<feature type="region of interest" description="Disordered" evidence="4">
    <location>
        <begin position="255"/>
        <end position="281"/>
    </location>
</feature>
<gene>
    <name evidence="6" type="ORF">BJX68DRAFT_56348</name>
</gene>
<evidence type="ECO:0000259" key="5">
    <source>
        <dbReference type="Pfam" id="PF01416"/>
    </source>
</evidence>
<dbReference type="InterPro" id="IPR020094">
    <property type="entry name" value="TruA/RsuA/RluB/E/F_N"/>
</dbReference>
<dbReference type="Pfam" id="PF01416">
    <property type="entry name" value="PseudoU_synth_1"/>
    <property type="match status" value="1"/>
</dbReference>
<reference evidence="6 7" key="1">
    <citation type="submission" date="2024-07" db="EMBL/GenBank/DDBJ databases">
        <title>Section-level genome sequencing and comparative genomics of Aspergillus sections Usti and Cavernicolus.</title>
        <authorList>
            <consortium name="Lawrence Berkeley National Laboratory"/>
            <person name="Nybo J.L."/>
            <person name="Vesth T.C."/>
            <person name="Theobald S."/>
            <person name="Frisvad J.C."/>
            <person name="Larsen T.O."/>
            <person name="Kjaerboelling I."/>
            <person name="Rothschild-Mancinelli K."/>
            <person name="Lyhne E.K."/>
            <person name="Kogle M.E."/>
            <person name="Barry K."/>
            <person name="Clum A."/>
            <person name="Na H."/>
            <person name="Ledsgaard L."/>
            <person name="Lin J."/>
            <person name="Lipzen A."/>
            <person name="Kuo A."/>
            <person name="Riley R."/>
            <person name="Mondo S."/>
            <person name="LaButti K."/>
            <person name="Haridas S."/>
            <person name="Pangalinan J."/>
            <person name="Salamov A.A."/>
            <person name="Simmons B.A."/>
            <person name="Magnuson J.K."/>
            <person name="Chen J."/>
            <person name="Drula E."/>
            <person name="Henrissat B."/>
            <person name="Wiebenga A."/>
            <person name="Lubbers R.J."/>
            <person name="Gomes A.C."/>
            <person name="Macurrencykelacurrency M.R."/>
            <person name="Stajich J."/>
            <person name="Grigoriev I.V."/>
            <person name="Mortensen U.H."/>
            <person name="De vries R.P."/>
            <person name="Baker S.E."/>
            <person name="Andersen M.R."/>
        </authorList>
    </citation>
    <scope>NUCLEOTIDE SEQUENCE [LARGE SCALE GENOMIC DNA]</scope>
    <source>
        <strain evidence="6 7">CBS 756.74</strain>
    </source>
</reference>
<dbReference type="InterPro" id="IPR020095">
    <property type="entry name" value="PsdUridine_synth_TruA_C"/>
</dbReference>